<evidence type="ECO:0000256" key="1">
    <source>
        <dbReference type="ARBA" id="ARBA00004519"/>
    </source>
</evidence>
<feature type="signal peptide" evidence="5">
    <location>
        <begin position="1"/>
        <end position="24"/>
    </location>
</feature>
<proteinExistence type="inferred from homology"/>
<dbReference type="SUPFAM" id="SSF111369">
    <property type="entry name" value="HlyD-like secretion proteins"/>
    <property type="match status" value="1"/>
</dbReference>
<keyword evidence="11" id="KW-1185">Reference proteome</keyword>
<dbReference type="PANTHER" id="PTHR30158:SF26">
    <property type="entry name" value="RESISTANCE-NODULATION-CELL DIVISION (RND) MULTIDRUG EFFLUX MEMBRANE FUSION PROTEIN MEXE"/>
    <property type="match status" value="1"/>
</dbReference>
<evidence type="ECO:0000259" key="7">
    <source>
        <dbReference type="Pfam" id="PF25917"/>
    </source>
</evidence>
<feature type="domain" description="Multidrug resistance protein MdtA-like beta-barrel" evidence="8">
    <location>
        <begin position="238"/>
        <end position="299"/>
    </location>
</feature>
<dbReference type="AlphaFoldDB" id="A0AA37T3W3"/>
<protein>
    <submittedName>
        <fullName evidence="10">MexE family multidrug efflux RND transporter periplasmic adaptor subunit</fullName>
    </submittedName>
</protein>
<evidence type="ECO:0000259" key="8">
    <source>
        <dbReference type="Pfam" id="PF25944"/>
    </source>
</evidence>
<evidence type="ECO:0000256" key="3">
    <source>
        <dbReference type="SAM" id="Coils"/>
    </source>
</evidence>
<dbReference type="GO" id="GO:0005886">
    <property type="term" value="C:plasma membrane"/>
    <property type="evidence" value="ECO:0007669"/>
    <property type="project" value="UniProtKB-SubCell"/>
</dbReference>
<sequence length="433" mass="47336">MNCFKRLISYAGLLSAALVLSACSDEQAPPSAGPKAGPPVTVAEVIHQDIIEWDEFTGRLEAPETVSLRPRVSGFIDEVLFTEGALVEEGDPLFRIDARPFQAEVNRLKADLVAAQSALAFAKSQYERAQRLVKQKALSQETLDSRRADFQQARASVSSVQSALDAAELDLDFTQVTSPIKGRVSRALVTKGNLVAAGQNELTTIVSTEKLFAYFDADENTYLDYVDRVQSGARQSSRNHRTPVMMALANESEFLHYGYIDFVDNQIDPQSGTIRARAVFDKPKAGVIPGLFARIRIAASASYNGILIDDKAIGTDLNSKYVLVMDENNTVQYRAVTLGDRLGELRLIQKGLEKGEVIVVNGLQRVRPGTPVTPERSPMASQVVLDKLMKQQEMLRSPIDALEASPSDTTKVNSKELDSSAVDEAMTVPTAEK</sequence>
<accession>A0AA37T3W3</accession>
<dbReference type="GO" id="GO:0022857">
    <property type="term" value="F:transmembrane transporter activity"/>
    <property type="evidence" value="ECO:0007669"/>
    <property type="project" value="InterPro"/>
</dbReference>
<keyword evidence="3" id="KW-0175">Coiled coil</keyword>
<dbReference type="Pfam" id="PF25917">
    <property type="entry name" value="BSH_RND"/>
    <property type="match status" value="1"/>
</dbReference>
<feature type="domain" description="Multidrug resistance protein MdtA-like C-terminal permuted SH3" evidence="9">
    <location>
        <begin position="304"/>
        <end position="365"/>
    </location>
</feature>
<dbReference type="Gene3D" id="1.10.287.470">
    <property type="entry name" value="Helix hairpin bin"/>
    <property type="match status" value="1"/>
</dbReference>
<evidence type="ECO:0000313" key="11">
    <source>
        <dbReference type="Proteomes" id="UP001156870"/>
    </source>
</evidence>
<dbReference type="Pfam" id="PF25876">
    <property type="entry name" value="HH_MFP_RND"/>
    <property type="match status" value="1"/>
</dbReference>
<dbReference type="Pfam" id="PF25944">
    <property type="entry name" value="Beta-barrel_RND"/>
    <property type="match status" value="1"/>
</dbReference>
<dbReference type="InterPro" id="IPR058626">
    <property type="entry name" value="MdtA-like_b-barrel"/>
</dbReference>
<dbReference type="GO" id="GO:0046677">
    <property type="term" value="P:response to antibiotic"/>
    <property type="evidence" value="ECO:0007669"/>
    <property type="project" value="TreeGrafter"/>
</dbReference>
<dbReference type="NCBIfam" id="TIGR01730">
    <property type="entry name" value="RND_mfp"/>
    <property type="match status" value="1"/>
</dbReference>
<organism evidence="10 11">
    <name type="scientific">Marinibactrum halimedae</name>
    <dbReference type="NCBI Taxonomy" id="1444977"/>
    <lineage>
        <taxon>Bacteria</taxon>
        <taxon>Pseudomonadati</taxon>
        <taxon>Pseudomonadota</taxon>
        <taxon>Gammaproteobacteria</taxon>
        <taxon>Cellvibrionales</taxon>
        <taxon>Cellvibrionaceae</taxon>
        <taxon>Marinibactrum</taxon>
    </lineage>
</organism>
<dbReference type="InterPro" id="IPR058625">
    <property type="entry name" value="MdtA-like_BSH"/>
</dbReference>
<evidence type="ECO:0000256" key="4">
    <source>
        <dbReference type="SAM" id="MobiDB-lite"/>
    </source>
</evidence>
<dbReference type="InterPro" id="IPR006143">
    <property type="entry name" value="RND_pump_MFP"/>
</dbReference>
<feature type="chain" id="PRO_5041286149" evidence="5">
    <location>
        <begin position="25"/>
        <end position="433"/>
    </location>
</feature>
<dbReference type="PANTHER" id="PTHR30158">
    <property type="entry name" value="ACRA/E-RELATED COMPONENT OF DRUG EFFLUX TRANSPORTER"/>
    <property type="match status" value="1"/>
</dbReference>
<feature type="domain" description="Multidrug resistance protein MdtA-like alpha-helical hairpin" evidence="6">
    <location>
        <begin position="106"/>
        <end position="174"/>
    </location>
</feature>
<comment type="similarity">
    <text evidence="2">Belongs to the membrane fusion protein (MFP) (TC 8.A.1) family.</text>
</comment>
<dbReference type="RefSeq" id="WP_232594673.1">
    <property type="nucleotide sequence ID" value="NZ_BSPD01000054.1"/>
</dbReference>
<dbReference type="InterPro" id="IPR058627">
    <property type="entry name" value="MdtA-like_C"/>
</dbReference>
<keyword evidence="5" id="KW-0732">Signal</keyword>
<evidence type="ECO:0000256" key="5">
    <source>
        <dbReference type="SAM" id="SignalP"/>
    </source>
</evidence>
<dbReference type="InterPro" id="IPR058624">
    <property type="entry name" value="MdtA-like_HH"/>
</dbReference>
<dbReference type="Gene3D" id="2.40.50.100">
    <property type="match status" value="1"/>
</dbReference>
<gene>
    <name evidence="10" type="primary">mexE</name>
    <name evidence="10" type="ORF">GCM10007877_21990</name>
</gene>
<comment type="caution">
    <text evidence="10">The sequence shown here is derived from an EMBL/GenBank/DDBJ whole genome shotgun (WGS) entry which is preliminary data.</text>
</comment>
<reference evidence="10 11" key="1">
    <citation type="journal article" date="2014" name="Int. J. Syst. Evol. Microbiol.">
        <title>Complete genome sequence of Corynebacterium casei LMG S-19264T (=DSM 44701T), isolated from a smear-ripened cheese.</title>
        <authorList>
            <consortium name="US DOE Joint Genome Institute (JGI-PGF)"/>
            <person name="Walter F."/>
            <person name="Albersmeier A."/>
            <person name="Kalinowski J."/>
            <person name="Ruckert C."/>
        </authorList>
    </citation>
    <scope>NUCLEOTIDE SEQUENCE [LARGE SCALE GENOMIC DNA]</scope>
    <source>
        <strain evidence="10 11">NBRC 110095</strain>
    </source>
</reference>
<feature type="domain" description="Multidrug resistance protein MdtA-like barrel-sandwich hybrid" evidence="7">
    <location>
        <begin position="64"/>
        <end position="203"/>
    </location>
</feature>
<evidence type="ECO:0000313" key="10">
    <source>
        <dbReference type="EMBL" id="GLS26483.1"/>
    </source>
</evidence>
<dbReference type="FunFam" id="2.40.420.20:FF:000001">
    <property type="entry name" value="Efflux RND transporter periplasmic adaptor subunit"/>
    <property type="match status" value="1"/>
</dbReference>
<evidence type="ECO:0000256" key="2">
    <source>
        <dbReference type="ARBA" id="ARBA00009477"/>
    </source>
</evidence>
<dbReference type="Proteomes" id="UP001156870">
    <property type="component" value="Unassembled WGS sequence"/>
</dbReference>
<dbReference type="Pfam" id="PF25967">
    <property type="entry name" value="RND-MFP_C"/>
    <property type="match status" value="1"/>
</dbReference>
<evidence type="ECO:0000259" key="6">
    <source>
        <dbReference type="Pfam" id="PF25876"/>
    </source>
</evidence>
<dbReference type="Gene3D" id="2.40.30.170">
    <property type="match status" value="1"/>
</dbReference>
<dbReference type="PROSITE" id="PS51257">
    <property type="entry name" value="PROKAR_LIPOPROTEIN"/>
    <property type="match status" value="1"/>
</dbReference>
<evidence type="ECO:0000259" key="9">
    <source>
        <dbReference type="Pfam" id="PF25967"/>
    </source>
</evidence>
<feature type="coiled-coil region" evidence="3">
    <location>
        <begin position="105"/>
        <end position="132"/>
    </location>
</feature>
<dbReference type="Gene3D" id="2.40.420.20">
    <property type="match status" value="1"/>
</dbReference>
<dbReference type="EMBL" id="BSPD01000054">
    <property type="protein sequence ID" value="GLS26483.1"/>
    <property type="molecule type" value="Genomic_DNA"/>
</dbReference>
<name>A0AA37T3W3_9GAMM</name>
<comment type="subcellular location">
    <subcellularLocation>
        <location evidence="1">Cell inner membrane</location>
        <topology evidence="1">Lipid-anchor</topology>
    </subcellularLocation>
</comment>
<feature type="region of interest" description="Disordered" evidence="4">
    <location>
        <begin position="398"/>
        <end position="433"/>
    </location>
</feature>